<evidence type="ECO:0000313" key="2">
    <source>
        <dbReference type="EMBL" id="KAK3926930.1"/>
    </source>
</evidence>
<evidence type="ECO:0000313" key="3">
    <source>
        <dbReference type="Proteomes" id="UP001219518"/>
    </source>
</evidence>
<reference evidence="2" key="2">
    <citation type="journal article" date="2023" name="BMC Genomics">
        <title>Pest status, molecular evolution, and epigenetic factors derived from the genome assembly of Frankliniella fusca, a thysanopteran phytovirus vector.</title>
        <authorList>
            <person name="Catto M.A."/>
            <person name="Labadie P.E."/>
            <person name="Jacobson A.L."/>
            <person name="Kennedy G.G."/>
            <person name="Srinivasan R."/>
            <person name="Hunt B.G."/>
        </authorList>
    </citation>
    <scope>NUCLEOTIDE SEQUENCE</scope>
    <source>
        <strain evidence="2">PL_HMW_Pooled</strain>
    </source>
</reference>
<dbReference type="AlphaFoldDB" id="A0AAE1LPG3"/>
<feature type="compositionally biased region" description="Polar residues" evidence="1">
    <location>
        <begin position="127"/>
        <end position="137"/>
    </location>
</feature>
<feature type="compositionally biased region" description="Basic and acidic residues" evidence="1">
    <location>
        <begin position="580"/>
        <end position="589"/>
    </location>
</feature>
<feature type="compositionally biased region" description="Basic and acidic residues" evidence="1">
    <location>
        <begin position="606"/>
        <end position="619"/>
    </location>
</feature>
<feature type="compositionally biased region" description="Pro residues" evidence="1">
    <location>
        <begin position="314"/>
        <end position="330"/>
    </location>
</feature>
<feature type="region of interest" description="Disordered" evidence="1">
    <location>
        <begin position="641"/>
        <end position="752"/>
    </location>
</feature>
<feature type="compositionally biased region" description="Polar residues" evidence="1">
    <location>
        <begin position="641"/>
        <end position="658"/>
    </location>
</feature>
<feature type="compositionally biased region" description="Basic and acidic residues" evidence="1">
    <location>
        <begin position="112"/>
        <end position="124"/>
    </location>
</feature>
<comment type="caution">
    <text evidence="2">The sequence shown here is derived from an EMBL/GenBank/DDBJ whole genome shotgun (WGS) entry which is preliminary data.</text>
</comment>
<feature type="compositionally biased region" description="Polar residues" evidence="1">
    <location>
        <begin position="500"/>
        <end position="510"/>
    </location>
</feature>
<feature type="compositionally biased region" description="Basic and acidic residues" evidence="1">
    <location>
        <begin position="360"/>
        <end position="374"/>
    </location>
</feature>
<feature type="compositionally biased region" description="Polar residues" evidence="1">
    <location>
        <begin position="240"/>
        <end position="257"/>
    </location>
</feature>
<evidence type="ECO:0000256" key="1">
    <source>
        <dbReference type="SAM" id="MobiDB-lite"/>
    </source>
</evidence>
<feature type="region of interest" description="Disordered" evidence="1">
    <location>
        <begin position="84"/>
        <end position="266"/>
    </location>
</feature>
<proteinExistence type="predicted"/>
<keyword evidence="3" id="KW-1185">Reference proteome</keyword>
<feature type="region of interest" description="Disordered" evidence="1">
    <location>
        <begin position="473"/>
        <end position="619"/>
    </location>
</feature>
<reference evidence="2" key="1">
    <citation type="submission" date="2021-07" db="EMBL/GenBank/DDBJ databases">
        <authorList>
            <person name="Catto M.A."/>
            <person name="Jacobson A."/>
            <person name="Kennedy G."/>
            <person name="Labadie P."/>
            <person name="Hunt B.G."/>
            <person name="Srinivasan R."/>
        </authorList>
    </citation>
    <scope>NUCLEOTIDE SEQUENCE</scope>
    <source>
        <strain evidence="2">PL_HMW_Pooled</strain>
        <tissue evidence="2">Head</tissue>
    </source>
</reference>
<feature type="region of interest" description="Disordered" evidence="1">
    <location>
        <begin position="295"/>
        <end position="391"/>
    </location>
</feature>
<feature type="compositionally biased region" description="Polar residues" evidence="1">
    <location>
        <begin position="700"/>
        <end position="709"/>
    </location>
</feature>
<feature type="region of interest" description="Disordered" evidence="1">
    <location>
        <begin position="1"/>
        <end position="20"/>
    </location>
</feature>
<dbReference type="Proteomes" id="UP001219518">
    <property type="component" value="Unassembled WGS sequence"/>
</dbReference>
<gene>
    <name evidence="2" type="ORF">KUF71_015266</name>
</gene>
<name>A0AAE1LPG3_9NEOP</name>
<feature type="compositionally biased region" description="Low complexity" evidence="1">
    <location>
        <begin position="331"/>
        <end position="350"/>
    </location>
</feature>
<sequence>MQVSYSTSPPPPLWPTSSSTAAPVETKVVEVIEKTPEARSLFEQQERERESRLRGAARVDCRIPGLSAFQQRVAQVGLAAQAEEPPFSSLTERRGLSVSQPPSLPAGLGLESSRERDVLRHFDEEMSTISLGTSLTASDADGFSGSPDSLEAAPASAVTPCVRTEDASPMEEKSKTVSGPGTPECAPDTGLDTLPTSPEPPAQTQARAIGARGKSTSLGSIESFGPAASVPPAQTPPLKASSSDSISGKTTPATHQITIPLGTSGLSITQRVEEPAGERERAAAAEPHCVTVACVPDPGITPTPAPATTSPTPAAAPAPAPTPTSTPLPPTVTLVNLPSPTVSLTTSPTLPDKPTSQNDTPDKQDKDKTEKLDLPAEPVQSAVVEQPARSQPACPEFMRVQLNRVDSKPSVNVVLSTAGASGPERGSRGSLGVIDPWSVEEVVDAAAASAPVSLLGLRVKRAVSKDDVAQAGQLAADVPAPVPATVASSVPGTPLKAQPLQKSASASVVPQSLIRKQPPPAKRMLSEDNNNVIIVEKKDKKDTPSPAKASPSLAQEDVAAAARRKSSSRDSLQLQWQSSLEDKEQRSRDSSISPVLDGVVLRKKSLPREGRDARDDTPELMKVFARRSLKVRDSEVELTLSTLAQQSAQGWESNGSSDQTPPQTPPHTPPQVQQRASRDSDKENEGDCGDSPKVERVSASLASRFQRSTAADEPEGSPEVGAPASTVPKFKRIQQRKEEWEQRAKALQRATQ</sequence>
<feature type="compositionally biased region" description="Basic and acidic residues" evidence="1">
    <location>
        <begin position="735"/>
        <end position="744"/>
    </location>
</feature>
<accession>A0AAE1LPG3</accession>
<feature type="compositionally biased region" description="Low complexity" evidence="1">
    <location>
        <begin position="475"/>
        <end position="491"/>
    </location>
</feature>
<protein>
    <submittedName>
        <fullName evidence="2">LIM domain-binding protein 3</fullName>
    </submittedName>
</protein>
<feature type="compositionally biased region" description="Basic and acidic residues" evidence="1">
    <location>
        <begin position="676"/>
        <end position="696"/>
    </location>
</feature>
<dbReference type="EMBL" id="JAHWGI010001271">
    <property type="protein sequence ID" value="KAK3926930.1"/>
    <property type="molecule type" value="Genomic_DNA"/>
</dbReference>
<feature type="compositionally biased region" description="Basic and acidic residues" evidence="1">
    <location>
        <begin position="163"/>
        <end position="175"/>
    </location>
</feature>
<organism evidence="2 3">
    <name type="scientific">Frankliniella fusca</name>
    <dbReference type="NCBI Taxonomy" id="407009"/>
    <lineage>
        <taxon>Eukaryota</taxon>
        <taxon>Metazoa</taxon>
        <taxon>Ecdysozoa</taxon>
        <taxon>Arthropoda</taxon>
        <taxon>Hexapoda</taxon>
        <taxon>Insecta</taxon>
        <taxon>Pterygota</taxon>
        <taxon>Neoptera</taxon>
        <taxon>Paraneoptera</taxon>
        <taxon>Thysanoptera</taxon>
        <taxon>Terebrantia</taxon>
        <taxon>Thripoidea</taxon>
        <taxon>Thripidae</taxon>
        <taxon>Frankliniella</taxon>
    </lineage>
</organism>